<evidence type="ECO:0008006" key="3">
    <source>
        <dbReference type="Google" id="ProtNLM"/>
    </source>
</evidence>
<dbReference type="AlphaFoldDB" id="W4P6Y3"/>
<dbReference type="Proteomes" id="UP000018861">
    <property type="component" value="Unassembled WGS sequence"/>
</dbReference>
<accession>W4P6Y3</accession>
<evidence type="ECO:0000313" key="2">
    <source>
        <dbReference type="Proteomes" id="UP000018861"/>
    </source>
</evidence>
<dbReference type="PANTHER" id="PTHR30441">
    <property type="entry name" value="DUF748 DOMAIN-CONTAINING PROTEIN"/>
    <property type="match status" value="1"/>
</dbReference>
<organism evidence="1 2">
    <name type="scientific">Bacteroides pyogenes JCM 6292</name>
    <dbReference type="NCBI Taxonomy" id="1235809"/>
    <lineage>
        <taxon>Bacteria</taxon>
        <taxon>Pseudomonadati</taxon>
        <taxon>Bacteroidota</taxon>
        <taxon>Bacteroidia</taxon>
        <taxon>Bacteroidales</taxon>
        <taxon>Bacteroidaceae</taxon>
        <taxon>Bacteroides</taxon>
    </lineage>
</organism>
<dbReference type="EMBL" id="BAIQ01000017">
    <property type="protein sequence ID" value="GAE15485.1"/>
    <property type="molecule type" value="Genomic_DNA"/>
</dbReference>
<dbReference type="InterPro" id="IPR052894">
    <property type="entry name" value="AsmA-related"/>
</dbReference>
<dbReference type="GO" id="GO:0005886">
    <property type="term" value="C:plasma membrane"/>
    <property type="evidence" value="ECO:0007669"/>
    <property type="project" value="TreeGrafter"/>
</dbReference>
<sequence>MGIVLGVYIGTIVLLNIPGIQRFMSVLASKELSKVLNTEVAIGKIDIGLLNRIIIDDVLLNDQKGNELLKIPRLSAKFDFIPFFKGKISISNVQLFGLNMNLRQETPDSPPNFQFVLDAFTSKDTVKRESSLDIRINSVLIRRGKVTYHLLSEPETPGKFNSRHLQFQNIIGNLSLKALTKDSLNVGIKRLSVDEAASGFSLKKMSLKLVANKKRMSIDNFAIELPESSLRMDTIHLMYAGVKTAEQFVKQLIVLFVFYLPKLRRKTFLLLSPHYRTSKSR</sequence>
<gene>
    <name evidence="1" type="ORF">JCM6292_1770</name>
</gene>
<comment type="caution">
    <text evidence="1">The sequence shown here is derived from an EMBL/GenBank/DDBJ whole genome shotgun (WGS) entry which is preliminary data.</text>
</comment>
<evidence type="ECO:0000313" key="1">
    <source>
        <dbReference type="EMBL" id="GAE15485.1"/>
    </source>
</evidence>
<name>W4P6Y3_9BACE</name>
<proteinExistence type="predicted"/>
<dbReference type="PANTHER" id="PTHR30441:SF8">
    <property type="entry name" value="DUF748 DOMAIN-CONTAINING PROTEIN"/>
    <property type="match status" value="1"/>
</dbReference>
<protein>
    <recommendedName>
        <fullName evidence="3">Outer membrane assembly protein</fullName>
    </recommendedName>
</protein>
<dbReference type="GO" id="GO:0090313">
    <property type="term" value="P:regulation of protein targeting to membrane"/>
    <property type="evidence" value="ECO:0007669"/>
    <property type="project" value="TreeGrafter"/>
</dbReference>
<reference evidence="1 2" key="1">
    <citation type="journal article" date="2014" name="Genome Announc.">
        <title>Draft Genome Sequences of Three Strains of Bacteroides pyogenes Isolated from a Cat and Swine.</title>
        <authorList>
            <person name="Sakamoto M."/>
            <person name="Oshima K."/>
            <person name="Suda W."/>
            <person name="Kitamura K."/>
            <person name="Iida T."/>
            <person name="Hattori M."/>
            <person name="Ohkuma M."/>
        </authorList>
    </citation>
    <scope>NUCLEOTIDE SEQUENCE [LARGE SCALE GENOMIC DNA]</scope>
    <source>
        <strain evidence="1 2">JCM 6292</strain>
    </source>
</reference>